<protein>
    <submittedName>
        <fullName evidence="8">Lysine decarboxylase</fullName>
    </submittedName>
</protein>
<dbReference type="SUPFAM" id="SSF53383">
    <property type="entry name" value="PLP-dependent transferases"/>
    <property type="match status" value="1"/>
</dbReference>
<name>A0A0M9DGJ3_9BACI</name>
<dbReference type="InterPro" id="IPR036633">
    <property type="entry name" value="Prn/Lys/Arg_de-COase_C_sf"/>
</dbReference>
<keyword evidence="9" id="KW-1185">Reference proteome</keyword>
<dbReference type="SUPFAM" id="SSF55904">
    <property type="entry name" value="Ornithine decarboxylase C-terminal domain"/>
    <property type="match status" value="1"/>
</dbReference>
<sequence length="477" mass="53592">MFVVQKKKPIIEGLERFRQQQNISFHVPGHKHGELSHLPQAFKDVMRYDVTELSGLDDLHYPEEMIGEAENLLAKTYGAMKSFFLVGGSTVGNLAMIYATCQAGDTIIVQRNAHKSIFHAIELVGAKPIFVTPQWDERTLTATYVTYRDLKEAVESYSKAKAVVLTYPTYYGMTSSDIHQQIAYCHEKGIPVLVDEAHGAHFQACTLFQPSALSFGADIVVQSAHKTLPAMTMASFMHVNSQLIDADRIHYYLRMLQSSSPSYLLLASLDDARHYVQTYMESDGAYIIEKKNQWVEALRTIGSLEVIEVDDPLKLLLRVKGYSGFQLQQVLEAQHVYGELADTNQVLLMLPLLKQGHTYPFAEIRIRIKEAITILVDTAKTASNVAPRTAYQFAPITEPMYTFNEIASLNKEWLPYMRTIGRIAASMIIPYPPGIPLLVPGEKITVAKLSQLEELLAVGATFQGHHRLTEKMIQVIK</sequence>
<accession>A0A0M9DGJ3</accession>
<dbReference type="InterPro" id="IPR008286">
    <property type="entry name" value="Prn/Lys/Arg_de-COase_C"/>
</dbReference>
<dbReference type="Gene3D" id="3.90.100.10">
    <property type="entry name" value="Orn/Lys/Arg decarboxylase, C-terminal domain"/>
    <property type="match status" value="1"/>
</dbReference>
<dbReference type="Proteomes" id="UP000037977">
    <property type="component" value="Unassembled WGS sequence"/>
</dbReference>
<keyword evidence="3" id="KW-0210">Decarboxylase</keyword>
<dbReference type="InterPro" id="IPR015421">
    <property type="entry name" value="PyrdxlP-dep_Trfase_major"/>
</dbReference>
<evidence type="ECO:0000256" key="4">
    <source>
        <dbReference type="ARBA" id="ARBA00022898"/>
    </source>
</evidence>
<feature type="domain" description="Orn/Lys/Arg decarboxylases family 1 pyridoxal-P attachment site" evidence="6">
    <location>
        <begin position="9"/>
        <end position="282"/>
    </location>
</feature>
<dbReference type="OrthoDB" id="9815233at2"/>
<comment type="cofactor">
    <cofactor evidence="1">
        <name>pyridoxal 5'-phosphate</name>
        <dbReference type="ChEBI" id="CHEBI:597326"/>
    </cofactor>
</comment>
<reference evidence="8 9" key="1">
    <citation type="submission" date="2015-07" db="EMBL/GenBank/DDBJ databases">
        <title>Genome sequencing project for genomic taxonomy and phylogenomics of Bacillus-like bacteria.</title>
        <authorList>
            <person name="Liu B."/>
            <person name="Wang J."/>
            <person name="Zhu Y."/>
            <person name="Liu G."/>
            <person name="Chen Q."/>
            <person name="Chen Z."/>
            <person name="Che J."/>
            <person name="Ge C."/>
            <person name="Shi H."/>
            <person name="Pan Z."/>
            <person name="Liu X."/>
        </authorList>
    </citation>
    <scope>NUCLEOTIDE SEQUENCE [LARGE SCALE GENOMIC DNA]</scope>
    <source>
        <strain evidence="8 9">DSM 54</strain>
    </source>
</reference>
<evidence type="ECO:0000313" key="9">
    <source>
        <dbReference type="Proteomes" id="UP000037977"/>
    </source>
</evidence>
<comment type="similarity">
    <text evidence="2">Belongs to the Orn/Lys/Arg decarboxylase class-I family.</text>
</comment>
<dbReference type="STRING" id="33935.ADM90_22325"/>
<evidence type="ECO:0000259" key="7">
    <source>
        <dbReference type="Pfam" id="PF03711"/>
    </source>
</evidence>
<dbReference type="Pfam" id="PF03711">
    <property type="entry name" value="OKR_DC_1_C"/>
    <property type="match status" value="1"/>
</dbReference>
<gene>
    <name evidence="8" type="ORF">ADM90_22325</name>
</gene>
<evidence type="ECO:0000256" key="1">
    <source>
        <dbReference type="ARBA" id="ARBA00001933"/>
    </source>
</evidence>
<dbReference type="Gene3D" id="3.40.640.10">
    <property type="entry name" value="Type I PLP-dependent aspartate aminotransferase-like (Major domain)"/>
    <property type="match status" value="1"/>
</dbReference>
<dbReference type="InterPro" id="IPR052357">
    <property type="entry name" value="Orn_Lys_Arg_decarboxylase-I"/>
</dbReference>
<dbReference type="InterPro" id="IPR015424">
    <property type="entry name" value="PyrdxlP-dep_Trfase"/>
</dbReference>
<keyword evidence="4" id="KW-0663">Pyridoxal phosphate</keyword>
<evidence type="ECO:0000256" key="5">
    <source>
        <dbReference type="ARBA" id="ARBA00023239"/>
    </source>
</evidence>
<organism evidence="8 9">
    <name type="scientific">Lysinibacillus macroides</name>
    <dbReference type="NCBI Taxonomy" id="33935"/>
    <lineage>
        <taxon>Bacteria</taxon>
        <taxon>Bacillati</taxon>
        <taxon>Bacillota</taxon>
        <taxon>Bacilli</taxon>
        <taxon>Bacillales</taxon>
        <taxon>Bacillaceae</taxon>
        <taxon>Lysinibacillus</taxon>
    </lineage>
</organism>
<dbReference type="Pfam" id="PF01276">
    <property type="entry name" value="OKR_DC_1"/>
    <property type="match status" value="1"/>
</dbReference>
<evidence type="ECO:0000259" key="6">
    <source>
        <dbReference type="Pfam" id="PF01276"/>
    </source>
</evidence>
<dbReference type="InterPro" id="IPR000310">
    <property type="entry name" value="Orn/Lys/Arg_deCO2ase_major_dom"/>
</dbReference>
<evidence type="ECO:0000313" key="8">
    <source>
        <dbReference type="EMBL" id="KOY79956.1"/>
    </source>
</evidence>
<dbReference type="EMBL" id="LGCI01000014">
    <property type="protein sequence ID" value="KOY79956.1"/>
    <property type="molecule type" value="Genomic_DNA"/>
</dbReference>
<dbReference type="GO" id="GO:0016831">
    <property type="term" value="F:carboxy-lyase activity"/>
    <property type="evidence" value="ECO:0007669"/>
    <property type="project" value="UniProtKB-KW"/>
</dbReference>
<proteinExistence type="inferred from homology"/>
<dbReference type="PATRIC" id="fig|33935.3.peg.3713"/>
<feature type="domain" description="Orn/Lys/Arg decarboxylase C-terminal" evidence="7">
    <location>
        <begin position="379"/>
        <end position="455"/>
    </location>
</feature>
<evidence type="ECO:0000256" key="3">
    <source>
        <dbReference type="ARBA" id="ARBA00022793"/>
    </source>
</evidence>
<dbReference type="PANTHER" id="PTHR43277">
    <property type="entry name" value="ARGININE DECARBOXYLASE"/>
    <property type="match status" value="1"/>
</dbReference>
<comment type="caution">
    <text evidence="8">The sequence shown here is derived from an EMBL/GenBank/DDBJ whole genome shotgun (WGS) entry which is preliminary data.</text>
</comment>
<dbReference type="RefSeq" id="WP_053997062.1">
    <property type="nucleotide sequence ID" value="NZ_CP065643.1"/>
</dbReference>
<keyword evidence="5" id="KW-0456">Lyase</keyword>
<dbReference type="PANTHER" id="PTHR43277:SF3">
    <property type="entry name" value="DECARBOXYLASE, PUTATIVE-RELATED"/>
    <property type="match status" value="1"/>
</dbReference>
<evidence type="ECO:0000256" key="2">
    <source>
        <dbReference type="ARBA" id="ARBA00010671"/>
    </source>
</evidence>
<dbReference type="AlphaFoldDB" id="A0A0M9DGJ3"/>